<organism evidence="2 3">
    <name type="scientific">Paeniroseomonas aquatica</name>
    <dbReference type="NCBI Taxonomy" id="373043"/>
    <lineage>
        <taxon>Bacteria</taxon>
        <taxon>Pseudomonadati</taxon>
        <taxon>Pseudomonadota</taxon>
        <taxon>Alphaproteobacteria</taxon>
        <taxon>Acetobacterales</taxon>
        <taxon>Acetobacteraceae</taxon>
        <taxon>Paeniroseomonas</taxon>
    </lineage>
</organism>
<dbReference type="EMBL" id="JAUFPN010000206">
    <property type="protein sequence ID" value="MDN3568396.1"/>
    <property type="molecule type" value="Genomic_DNA"/>
</dbReference>
<evidence type="ECO:0000313" key="3">
    <source>
        <dbReference type="Proteomes" id="UP001529369"/>
    </source>
</evidence>
<accession>A0ABT8AFZ7</accession>
<dbReference type="Pfam" id="PF13723">
    <property type="entry name" value="Ketoacyl-synt_2"/>
    <property type="match status" value="1"/>
</dbReference>
<gene>
    <name evidence="2" type="ORF">QWZ14_28790</name>
</gene>
<dbReference type="InterPro" id="IPR014030">
    <property type="entry name" value="Ketoacyl_synth_N"/>
</dbReference>
<protein>
    <submittedName>
        <fullName evidence="2">Beta-ketoacyl synthase chain length factor</fullName>
    </submittedName>
</protein>
<comment type="caution">
    <text evidence="2">The sequence shown here is derived from an EMBL/GenBank/DDBJ whole genome shotgun (WGS) entry which is preliminary data.</text>
</comment>
<keyword evidence="3" id="KW-1185">Reference proteome</keyword>
<proteinExistence type="predicted"/>
<evidence type="ECO:0000313" key="2">
    <source>
        <dbReference type="EMBL" id="MDN3568396.1"/>
    </source>
</evidence>
<dbReference type="RefSeq" id="WP_290320510.1">
    <property type="nucleotide sequence ID" value="NZ_JAUFPN010000206.1"/>
</dbReference>
<dbReference type="Proteomes" id="UP001529369">
    <property type="component" value="Unassembled WGS sequence"/>
</dbReference>
<evidence type="ECO:0000259" key="1">
    <source>
        <dbReference type="Pfam" id="PF13723"/>
    </source>
</evidence>
<sequence length="261" mass="26274">MKAFVTAASVFGPGLPGWAASEPMLAGTAPWTMAEALPPVPAILAAGDRRRAGATVRFALAAATEATAAEPDRAALETFFASGNGDGAVVGGILDALQDPDGAVSPTLFHNSVHNAAAGYWHIAAGSTMPSLSLGGHDGAFAAGLLAAMGAVATRGRPVLLVAYDTPLPAPLDAVRPTDFPFAAGLVLAPGAQGAWAGLDLRYVAEPAPADSPTEGLDALAAGNPAARALPLLRALAARRSALVRLPLLEDAHLEIRVTQC</sequence>
<feature type="domain" description="Beta-ketoacyl synthase-like N-terminal" evidence="1">
    <location>
        <begin position="37"/>
        <end position="195"/>
    </location>
</feature>
<name>A0ABT8AFZ7_9PROT</name>
<reference evidence="3" key="1">
    <citation type="journal article" date="2019" name="Int. J. Syst. Evol. Microbiol.">
        <title>The Global Catalogue of Microorganisms (GCM) 10K type strain sequencing project: providing services to taxonomists for standard genome sequencing and annotation.</title>
        <authorList>
            <consortium name="The Broad Institute Genomics Platform"/>
            <consortium name="The Broad Institute Genome Sequencing Center for Infectious Disease"/>
            <person name="Wu L."/>
            <person name="Ma J."/>
        </authorList>
    </citation>
    <scope>NUCLEOTIDE SEQUENCE [LARGE SCALE GENOMIC DNA]</scope>
    <source>
        <strain evidence="3">CECT 7131</strain>
    </source>
</reference>